<dbReference type="EMBL" id="FNVQ01000001">
    <property type="protein sequence ID" value="SEG08922.1"/>
    <property type="molecule type" value="Genomic_DNA"/>
</dbReference>
<dbReference type="InterPro" id="IPR000182">
    <property type="entry name" value="GNAT_dom"/>
</dbReference>
<feature type="domain" description="N-acetyltransferase" evidence="3">
    <location>
        <begin position="1"/>
        <end position="161"/>
    </location>
</feature>
<organism evidence="4 5">
    <name type="scientific">Marinobacterium lutimaris</name>
    <dbReference type="NCBI Taxonomy" id="568106"/>
    <lineage>
        <taxon>Bacteria</taxon>
        <taxon>Pseudomonadati</taxon>
        <taxon>Pseudomonadota</taxon>
        <taxon>Gammaproteobacteria</taxon>
        <taxon>Oceanospirillales</taxon>
        <taxon>Oceanospirillaceae</taxon>
        <taxon>Marinobacterium</taxon>
    </lineage>
</organism>
<protein>
    <submittedName>
        <fullName evidence="4">L-amino acid N-acyltransferase YncA</fullName>
    </submittedName>
</protein>
<evidence type="ECO:0000313" key="4">
    <source>
        <dbReference type="EMBL" id="SEG08922.1"/>
    </source>
</evidence>
<evidence type="ECO:0000256" key="2">
    <source>
        <dbReference type="ARBA" id="ARBA00023315"/>
    </source>
</evidence>
<dbReference type="InterPro" id="IPR016181">
    <property type="entry name" value="Acyl_CoA_acyltransferase"/>
</dbReference>
<dbReference type="SUPFAM" id="SSF55729">
    <property type="entry name" value="Acyl-CoA N-acyltransferases (Nat)"/>
    <property type="match status" value="1"/>
</dbReference>
<dbReference type="OrthoDB" id="359414at2"/>
<evidence type="ECO:0000256" key="1">
    <source>
        <dbReference type="ARBA" id="ARBA00022679"/>
    </source>
</evidence>
<dbReference type="PROSITE" id="PS51186">
    <property type="entry name" value="GNAT"/>
    <property type="match status" value="1"/>
</dbReference>
<accession>A0A1H5XAY6</accession>
<dbReference type="GO" id="GO:0016747">
    <property type="term" value="F:acyltransferase activity, transferring groups other than amino-acyl groups"/>
    <property type="evidence" value="ECO:0007669"/>
    <property type="project" value="InterPro"/>
</dbReference>
<dbReference type="AlphaFoldDB" id="A0A1H5XAY6"/>
<evidence type="ECO:0000259" key="3">
    <source>
        <dbReference type="PROSITE" id="PS51186"/>
    </source>
</evidence>
<dbReference type="Pfam" id="PF00583">
    <property type="entry name" value="Acetyltransf_1"/>
    <property type="match status" value="1"/>
</dbReference>
<dbReference type="RefSeq" id="WP_160115456.1">
    <property type="nucleotide sequence ID" value="NZ_FNVQ01000001.1"/>
</dbReference>
<keyword evidence="2 4" id="KW-0012">Acyltransferase</keyword>
<name>A0A1H5XAY6_9GAMM</name>
<dbReference type="PANTHER" id="PTHR43877">
    <property type="entry name" value="AMINOALKYLPHOSPHONATE N-ACETYLTRANSFERASE-RELATED-RELATED"/>
    <property type="match status" value="1"/>
</dbReference>
<dbReference type="PANTHER" id="PTHR43877:SF2">
    <property type="entry name" value="AMINOALKYLPHOSPHONATE N-ACETYLTRANSFERASE-RELATED"/>
    <property type="match status" value="1"/>
</dbReference>
<dbReference type="InterPro" id="IPR050832">
    <property type="entry name" value="Bact_Acetyltransf"/>
</dbReference>
<proteinExistence type="predicted"/>
<keyword evidence="5" id="KW-1185">Reference proteome</keyword>
<dbReference type="Proteomes" id="UP000236745">
    <property type="component" value="Unassembled WGS sequence"/>
</dbReference>
<dbReference type="Gene3D" id="3.40.630.30">
    <property type="match status" value="1"/>
</dbReference>
<evidence type="ECO:0000313" key="5">
    <source>
        <dbReference type="Proteomes" id="UP000236745"/>
    </source>
</evidence>
<dbReference type="CDD" id="cd04301">
    <property type="entry name" value="NAT_SF"/>
    <property type="match status" value="1"/>
</dbReference>
<gene>
    <name evidence="4" type="ORF">SAMN05444390_1011327</name>
</gene>
<reference evidence="4 5" key="1">
    <citation type="submission" date="2016-10" db="EMBL/GenBank/DDBJ databases">
        <authorList>
            <person name="de Groot N.N."/>
        </authorList>
    </citation>
    <scope>NUCLEOTIDE SEQUENCE [LARGE SCALE GENOMIC DNA]</scope>
    <source>
        <strain evidence="4 5">DSM 22012</strain>
    </source>
</reference>
<sequence length="162" mass="17917">MKIEAIESAHWEGVLEIQSEAYQQVGLEDLAVLKSKSEASPETCFVCLSDEGQVQGYLLAHLWSGHQPPKLFTRLPVIEAGDHLYLHDIAVSSRARGQGVGGELFEALERVSRERGITKLRLVAVQGAASYWARLGFNEVRTTRVCPSYGNDAVMMEKALVF</sequence>
<keyword evidence="1 4" id="KW-0808">Transferase</keyword>